<gene>
    <name evidence="2" type="ORF">EAF64_15410</name>
</gene>
<feature type="compositionally biased region" description="Basic and acidic residues" evidence="1">
    <location>
        <begin position="65"/>
        <end position="90"/>
    </location>
</feature>
<reference evidence="2 3" key="1">
    <citation type="submission" date="2019-01" db="EMBL/GenBank/DDBJ databases">
        <title>Halorientalis sp. F13-25 a new haloarchaeum isolated from hypersaline water.</title>
        <authorList>
            <person name="Ana D.-V."/>
            <person name="Cristina S.-P."/>
            <person name="Antonio V."/>
        </authorList>
    </citation>
    <scope>NUCLEOTIDE SEQUENCE [LARGE SCALE GENOMIC DNA]</scope>
    <source>
        <strain evidence="2 3">F13-25</strain>
    </source>
</reference>
<evidence type="ECO:0000313" key="2">
    <source>
        <dbReference type="EMBL" id="RXK48015.1"/>
    </source>
</evidence>
<dbReference type="AlphaFoldDB" id="A0A498KUM1"/>
<evidence type="ECO:0000256" key="1">
    <source>
        <dbReference type="SAM" id="MobiDB-lite"/>
    </source>
</evidence>
<sequence length="100" mass="11211">MIDDGTYTAVVDRFENDLAVLLVEGEEELVGESVVDREALPEDGQHVDAVFSVVVEDQELAEATYQEHETEDRSEAAQSRFDRLSERPPEANDENSDDPE</sequence>
<keyword evidence="3" id="KW-1185">Reference proteome</keyword>
<comment type="caution">
    <text evidence="2">The sequence shown here is derived from an EMBL/GenBank/DDBJ whole genome shotgun (WGS) entry which is preliminary data.</text>
</comment>
<dbReference type="OrthoDB" id="299121at2157"/>
<protein>
    <submittedName>
        <fullName evidence="2">DUF3006 family protein</fullName>
    </submittedName>
</protein>
<evidence type="ECO:0000313" key="3">
    <source>
        <dbReference type="Proteomes" id="UP000289691"/>
    </source>
</evidence>
<accession>A0A498KUM1</accession>
<organism evidence="2 3">
    <name type="scientific">Halorientalis pallida</name>
    <dbReference type="NCBI Taxonomy" id="2479928"/>
    <lineage>
        <taxon>Archaea</taxon>
        <taxon>Methanobacteriati</taxon>
        <taxon>Methanobacteriota</taxon>
        <taxon>Stenosarchaea group</taxon>
        <taxon>Halobacteria</taxon>
        <taxon>Halobacteriales</taxon>
        <taxon>Haloarculaceae</taxon>
        <taxon>Halorientalis</taxon>
    </lineage>
</organism>
<dbReference type="EMBL" id="RDFA01000005">
    <property type="protein sequence ID" value="RXK48015.1"/>
    <property type="molecule type" value="Genomic_DNA"/>
</dbReference>
<dbReference type="Pfam" id="PF11213">
    <property type="entry name" value="DUF3006"/>
    <property type="match status" value="1"/>
</dbReference>
<proteinExistence type="predicted"/>
<dbReference type="Proteomes" id="UP000289691">
    <property type="component" value="Unassembled WGS sequence"/>
</dbReference>
<feature type="compositionally biased region" description="Acidic residues" evidence="1">
    <location>
        <begin position="91"/>
        <end position="100"/>
    </location>
</feature>
<dbReference type="InterPro" id="IPR021377">
    <property type="entry name" value="DUF3006"/>
</dbReference>
<feature type="region of interest" description="Disordered" evidence="1">
    <location>
        <begin position="63"/>
        <end position="100"/>
    </location>
</feature>
<dbReference type="RefSeq" id="WP_129069868.1">
    <property type="nucleotide sequence ID" value="NZ_RDFA01000005.1"/>
</dbReference>
<name>A0A498KUM1_9EURY</name>